<keyword evidence="2" id="KW-1185">Reference proteome</keyword>
<organism evidence="1 2">
    <name type="scientific">Planococcus glaciei</name>
    <dbReference type="NCBI Taxonomy" id="459472"/>
    <lineage>
        <taxon>Bacteria</taxon>
        <taxon>Bacillati</taxon>
        <taxon>Bacillota</taxon>
        <taxon>Bacilli</taxon>
        <taxon>Bacillales</taxon>
        <taxon>Caryophanaceae</taxon>
        <taxon>Planococcus</taxon>
    </lineage>
</organism>
<gene>
    <name evidence="1" type="ORF">HF394_17725</name>
</gene>
<dbReference type="Proteomes" id="UP000509222">
    <property type="component" value="Chromosome"/>
</dbReference>
<reference evidence="2" key="1">
    <citation type="submission" date="2020-06" db="EMBL/GenBank/DDBJ databases">
        <title>Isolation of Planomicrobium glaciei.</title>
        <authorList>
            <person name="Malisova L."/>
            <person name="Safrankova R."/>
            <person name="Jakubu V."/>
            <person name="Spanelova P."/>
        </authorList>
    </citation>
    <scope>NUCLEOTIDE SEQUENCE [LARGE SCALE GENOMIC DNA]</scope>
    <source>
        <strain evidence="2">NRL-ATB46093</strain>
    </source>
</reference>
<evidence type="ECO:0000313" key="1">
    <source>
        <dbReference type="EMBL" id="QKX52264.1"/>
    </source>
</evidence>
<dbReference type="RefSeq" id="WP_176294998.1">
    <property type="nucleotide sequence ID" value="NZ_CP051177.1"/>
</dbReference>
<protein>
    <submittedName>
        <fullName evidence="1">Uncharacterized protein</fullName>
    </submittedName>
</protein>
<dbReference type="EMBL" id="CP051177">
    <property type="protein sequence ID" value="QKX52264.1"/>
    <property type="molecule type" value="Genomic_DNA"/>
</dbReference>
<name>A0A7H8QE18_9BACL</name>
<evidence type="ECO:0000313" key="2">
    <source>
        <dbReference type="Proteomes" id="UP000509222"/>
    </source>
</evidence>
<proteinExistence type="predicted"/>
<sequence length="114" mass="12992">MKKKIGWTLALTMFLLSGVAYYFITLSLYESNEELFGFPVPQNAELVGESSVGKNYEWKRASEEYGIPYGYEVALKKNGWKKGEREGASVYYTKGNHKIDLISMTGTLDILRVY</sequence>
<accession>A0A7H8QE18</accession>
<dbReference type="AlphaFoldDB" id="A0A7H8QE18"/>